<dbReference type="Gene3D" id="3.40.720.10">
    <property type="entry name" value="Alkaline Phosphatase, subunit A"/>
    <property type="match status" value="1"/>
</dbReference>
<dbReference type="Pfam" id="PF23657">
    <property type="entry name" value="DUF7151"/>
    <property type="match status" value="1"/>
</dbReference>
<sequence>MNLFKLSIVALAVAGLSGCLEGDDGENGAPGTDGQDGAAGLTSLTTQTDLPVGDSNCPNSGVRFDSGLDSDASGTLDDSEITDTSYVCVPGNTDVADSELLSSLNNEWFVAAQAEVENNKQVWMNATGASAAMTSASVNHYQVGSEQEMQALMANVRGQAKNVILFVGDGMGISTVTAARIMEGQLNGMDGEEHQLSFDRFPFSGLSKTYNVDAQTPDSAGTMTAMMSGVKTDVGVIGVDEDIERGNCATVSGNELVTALEIAEIAGKSTGIISTARITHATPAATYAKSADRNWEDISDMPEAAINGDCTDIADQLVHFEANLEARYDGIDVDGIEVVMGGGRRHFLPNDAAFNSPDAVSAVEGDRSDGRDLTAEWQQLYQNGVYLFDQAGFDGLDTETTERVFALFNESHMQYEADRENDVAGEPSVADMTRAAINLLDNNDKGFFLMVESGRIDHAHHAGNAYGALVDTMAFADAVQIADDLTADEDTLIMVTADHGHVFTIAGYPKRGNPILGKVVNVGASEPAMAADGMPYTTLGYTNGLGYRDLGSETNSDAGYGFDIDAGRKDITDVDTTTPGYHQEALIPMSSETHSGEDVGIYAKGPGAFLVNGTNEQSVIFHVMDYAGDLVNHADNALE</sequence>
<feature type="binding site" evidence="3">
    <location>
        <position position="594"/>
    </location>
    <ligand>
        <name>Zn(2+)</name>
        <dbReference type="ChEBI" id="CHEBI:29105"/>
        <label>2</label>
    </ligand>
</feature>
<dbReference type="PANTHER" id="PTHR11596:SF5">
    <property type="entry name" value="ALKALINE PHOSPHATASE"/>
    <property type="match status" value="1"/>
</dbReference>
<evidence type="ECO:0000256" key="1">
    <source>
        <dbReference type="ARBA" id="ARBA00022553"/>
    </source>
</evidence>
<evidence type="ECO:0000256" key="2">
    <source>
        <dbReference type="PIRSR" id="PIRSR601952-1"/>
    </source>
</evidence>
<feature type="active site" description="Phosphoserine intermediate" evidence="2">
    <location>
        <position position="219"/>
    </location>
</feature>
<evidence type="ECO:0000256" key="3">
    <source>
        <dbReference type="PIRSR" id="PIRSR601952-2"/>
    </source>
</evidence>
<feature type="binding site" evidence="3">
    <location>
        <position position="280"/>
    </location>
    <ligand>
        <name>Mg(2+)</name>
        <dbReference type="ChEBI" id="CHEBI:18420"/>
    </ligand>
</feature>
<gene>
    <name evidence="6" type="ORF">GCM10007391_31860</name>
</gene>
<evidence type="ECO:0000313" key="6">
    <source>
        <dbReference type="EMBL" id="GGW95223.1"/>
    </source>
</evidence>
<dbReference type="PRINTS" id="PR00113">
    <property type="entry name" value="ALKPHPHTASE"/>
</dbReference>
<dbReference type="PANTHER" id="PTHR11596">
    <property type="entry name" value="ALKALINE PHOSPHATASE"/>
    <property type="match status" value="1"/>
</dbReference>
<comment type="caution">
    <text evidence="6">The sequence shown here is derived from an EMBL/GenBank/DDBJ whole genome shotgun (WGS) entry which is preliminary data.</text>
</comment>
<dbReference type="AlphaFoldDB" id="A0A918JQN7"/>
<feature type="binding site" evidence="3">
    <location>
        <position position="169"/>
    </location>
    <ligand>
        <name>Zn(2+)</name>
        <dbReference type="ChEBI" id="CHEBI:29105"/>
        <label>2</label>
    </ligand>
</feature>
<dbReference type="GO" id="GO:0004035">
    <property type="term" value="F:alkaline phosphatase activity"/>
    <property type="evidence" value="ECO:0007669"/>
    <property type="project" value="TreeGrafter"/>
</dbReference>
<dbReference type="Pfam" id="PF00245">
    <property type="entry name" value="Alk_phosphatase"/>
    <property type="match status" value="1"/>
</dbReference>
<dbReference type="EMBL" id="BMXP01000011">
    <property type="protein sequence ID" value="GGW95223.1"/>
    <property type="molecule type" value="Genomic_DNA"/>
</dbReference>
<dbReference type="InterPro" id="IPR017850">
    <property type="entry name" value="Alkaline_phosphatase_core_sf"/>
</dbReference>
<dbReference type="PROSITE" id="PS51257">
    <property type="entry name" value="PROKAR_LIPOPROTEIN"/>
    <property type="match status" value="1"/>
</dbReference>
<comment type="cofactor">
    <cofactor evidence="3">
        <name>Zn(2+)</name>
        <dbReference type="ChEBI" id="CHEBI:29105"/>
    </cofactor>
    <text evidence="3">Binds 2 Zn(2+) ions.</text>
</comment>
<accession>A0A918JQN7</accession>
<reference evidence="6" key="2">
    <citation type="submission" date="2020-09" db="EMBL/GenBank/DDBJ databases">
        <authorList>
            <person name="Sun Q."/>
            <person name="Kim S."/>
        </authorList>
    </citation>
    <scope>NUCLEOTIDE SEQUENCE</scope>
    <source>
        <strain evidence="6">KCTC 22164</strain>
    </source>
</reference>
<keyword evidence="3" id="KW-0460">Magnesium</keyword>
<feature type="binding site" evidence="3">
    <location>
        <position position="499"/>
    </location>
    <ligand>
        <name>Zn(2+)</name>
        <dbReference type="ChEBI" id="CHEBI:29105"/>
        <label>2</label>
    </ligand>
</feature>
<feature type="binding site" evidence="3">
    <location>
        <position position="461"/>
    </location>
    <ligand>
        <name>Zn(2+)</name>
        <dbReference type="ChEBI" id="CHEBI:29105"/>
        <label>2</label>
    </ligand>
</feature>
<dbReference type="RefSeq" id="WP_189408121.1">
    <property type="nucleotide sequence ID" value="NZ_BMXP01000011.1"/>
</dbReference>
<evidence type="ECO:0000259" key="5">
    <source>
        <dbReference type="Pfam" id="PF23657"/>
    </source>
</evidence>
<feature type="binding site" evidence="3">
    <location>
        <position position="169"/>
    </location>
    <ligand>
        <name>Mg(2+)</name>
        <dbReference type="ChEBI" id="CHEBI:18420"/>
    </ligand>
</feature>
<keyword evidence="3" id="KW-0862">Zinc</keyword>
<feature type="binding site" evidence="3">
    <location>
        <position position="452"/>
    </location>
    <ligand>
        <name>Mg(2+)</name>
        <dbReference type="ChEBI" id="CHEBI:18420"/>
    </ligand>
</feature>
<comment type="similarity">
    <text evidence="4">Belongs to the alkaline phosphatase family.</text>
</comment>
<dbReference type="InterPro" id="IPR055575">
    <property type="entry name" value="DUF7151"/>
</dbReference>
<evidence type="ECO:0000256" key="4">
    <source>
        <dbReference type="RuleBase" id="RU003946"/>
    </source>
</evidence>
<feature type="binding site" evidence="3">
    <location>
        <position position="498"/>
    </location>
    <ligand>
        <name>Zn(2+)</name>
        <dbReference type="ChEBI" id="CHEBI:29105"/>
        <label>2</label>
    </ligand>
</feature>
<reference evidence="6" key="1">
    <citation type="journal article" date="2014" name="Int. J. Syst. Evol. Microbiol.">
        <title>Complete genome sequence of Corynebacterium casei LMG S-19264T (=DSM 44701T), isolated from a smear-ripened cheese.</title>
        <authorList>
            <consortium name="US DOE Joint Genome Institute (JGI-PGF)"/>
            <person name="Walter F."/>
            <person name="Albersmeier A."/>
            <person name="Kalinowski J."/>
            <person name="Ruckert C."/>
        </authorList>
    </citation>
    <scope>NUCLEOTIDE SEQUENCE</scope>
    <source>
        <strain evidence="6">KCTC 22164</strain>
    </source>
</reference>
<dbReference type="GO" id="GO:0046872">
    <property type="term" value="F:metal ion binding"/>
    <property type="evidence" value="ECO:0007669"/>
    <property type="project" value="UniProtKB-KW"/>
</dbReference>
<dbReference type="InterPro" id="IPR001952">
    <property type="entry name" value="Alkaline_phosphatase"/>
</dbReference>
<feature type="domain" description="DUF7151" evidence="5">
    <location>
        <begin position="43"/>
        <end position="88"/>
    </location>
</feature>
<keyword evidence="1" id="KW-0597">Phosphoprotein</keyword>
<keyword evidence="3" id="KW-0479">Metal-binding</keyword>
<dbReference type="CDD" id="cd16012">
    <property type="entry name" value="ALP"/>
    <property type="match status" value="1"/>
</dbReference>
<organism evidence="6 7">
    <name type="scientific">Alteromonas halophila</name>
    <dbReference type="NCBI Taxonomy" id="516698"/>
    <lineage>
        <taxon>Bacteria</taxon>
        <taxon>Pseudomonadati</taxon>
        <taxon>Pseudomonadota</taxon>
        <taxon>Gammaproteobacteria</taxon>
        <taxon>Alteromonadales</taxon>
        <taxon>Alteromonadaceae</taxon>
        <taxon>Alteromonas/Salinimonas group</taxon>
        <taxon>Alteromonas</taxon>
    </lineage>
</organism>
<proteinExistence type="inferred from homology"/>
<protein>
    <recommendedName>
        <fullName evidence="5">DUF7151 domain-containing protein</fullName>
    </recommendedName>
</protein>
<feature type="binding site" evidence="3">
    <location>
        <position position="282"/>
    </location>
    <ligand>
        <name>Mg(2+)</name>
        <dbReference type="ChEBI" id="CHEBI:18420"/>
    </ligand>
</feature>
<dbReference type="SMART" id="SM00098">
    <property type="entry name" value="alkPPc"/>
    <property type="match status" value="1"/>
</dbReference>
<keyword evidence="7" id="KW-1185">Reference proteome</keyword>
<dbReference type="Proteomes" id="UP000631300">
    <property type="component" value="Unassembled WGS sequence"/>
</dbReference>
<name>A0A918JQN7_9ALTE</name>
<feature type="binding site" evidence="3">
    <location>
        <position position="457"/>
    </location>
    <ligand>
        <name>Zn(2+)</name>
        <dbReference type="ChEBI" id="CHEBI:29105"/>
        <label>2</label>
    </ligand>
</feature>
<comment type="cofactor">
    <cofactor evidence="3">
        <name>Mg(2+)</name>
        <dbReference type="ChEBI" id="CHEBI:18420"/>
    </cofactor>
    <text evidence="3">Binds 1 Mg(2+) ion.</text>
</comment>
<dbReference type="SUPFAM" id="SSF53649">
    <property type="entry name" value="Alkaline phosphatase-like"/>
    <property type="match status" value="1"/>
</dbReference>
<evidence type="ECO:0000313" key="7">
    <source>
        <dbReference type="Proteomes" id="UP000631300"/>
    </source>
</evidence>